<gene>
    <name evidence="1" type="ORF">AVEN_222445_1</name>
</gene>
<dbReference type="AlphaFoldDB" id="A0A4Y2PVX9"/>
<protein>
    <submittedName>
        <fullName evidence="1">Uncharacterized protein</fullName>
    </submittedName>
</protein>
<dbReference type="EMBL" id="BGPR01135286">
    <property type="protein sequence ID" value="GBN55354.1"/>
    <property type="molecule type" value="Genomic_DNA"/>
</dbReference>
<comment type="caution">
    <text evidence="1">The sequence shown here is derived from an EMBL/GenBank/DDBJ whole genome shotgun (WGS) entry which is preliminary data.</text>
</comment>
<sequence>MFCFDIFVTAVPSSFHLEAADFAGLSSVPKQPVRRSECGTRLYFPHRKQLLLTWTVSSKNVTVFILPHISER</sequence>
<keyword evidence="2" id="KW-1185">Reference proteome</keyword>
<name>A0A4Y2PVX9_ARAVE</name>
<dbReference type="Proteomes" id="UP000499080">
    <property type="component" value="Unassembled WGS sequence"/>
</dbReference>
<evidence type="ECO:0000313" key="1">
    <source>
        <dbReference type="EMBL" id="GBN55354.1"/>
    </source>
</evidence>
<proteinExistence type="predicted"/>
<reference evidence="1 2" key="1">
    <citation type="journal article" date="2019" name="Sci. Rep.">
        <title>Orb-weaving spider Araneus ventricosus genome elucidates the spidroin gene catalogue.</title>
        <authorList>
            <person name="Kono N."/>
            <person name="Nakamura H."/>
            <person name="Ohtoshi R."/>
            <person name="Moran D.A.P."/>
            <person name="Shinohara A."/>
            <person name="Yoshida Y."/>
            <person name="Fujiwara M."/>
            <person name="Mori M."/>
            <person name="Tomita M."/>
            <person name="Arakawa K."/>
        </authorList>
    </citation>
    <scope>NUCLEOTIDE SEQUENCE [LARGE SCALE GENOMIC DNA]</scope>
</reference>
<accession>A0A4Y2PVX9</accession>
<evidence type="ECO:0000313" key="2">
    <source>
        <dbReference type="Proteomes" id="UP000499080"/>
    </source>
</evidence>
<organism evidence="1 2">
    <name type="scientific">Araneus ventricosus</name>
    <name type="common">Orbweaver spider</name>
    <name type="synonym">Epeira ventricosa</name>
    <dbReference type="NCBI Taxonomy" id="182803"/>
    <lineage>
        <taxon>Eukaryota</taxon>
        <taxon>Metazoa</taxon>
        <taxon>Ecdysozoa</taxon>
        <taxon>Arthropoda</taxon>
        <taxon>Chelicerata</taxon>
        <taxon>Arachnida</taxon>
        <taxon>Araneae</taxon>
        <taxon>Araneomorphae</taxon>
        <taxon>Entelegynae</taxon>
        <taxon>Araneoidea</taxon>
        <taxon>Araneidae</taxon>
        <taxon>Araneus</taxon>
    </lineage>
</organism>
<feature type="non-terminal residue" evidence="1">
    <location>
        <position position="72"/>
    </location>
</feature>